<sequence length="80" mass="8439">MITGIVGQAGWMGMQRGLDGLSQNASEIAGAGVRPPEGSSVRDISKPLIDQTENLRQVEASAKVMQASTESFDHLIDVLA</sequence>
<keyword evidence="2" id="KW-1185">Reference proteome</keyword>
<proteinExistence type="predicted"/>
<dbReference type="EMBL" id="CP039268">
    <property type="protein sequence ID" value="QGU33719.1"/>
    <property type="molecule type" value="Genomic_DNA"/>
</dbReference>
<organism evidence="1 2">
    <name type="scientific">Thermochromatium tepidum ATCC 43061</name>
    <dbReference type="NCBI Taxonomy" id="316276"/>
    <lineage>
        <taxon>Bacteria</taxon>
        <taxon>Pseudomonadati</taxon>
        <taxon>Pseudomonadota</taxon>
        <taxon>Gammaproteobacteria</taxon>
        <taxon>Chromatiales</taxon>
        <taxon>Chromatiaceae</taxon>
        <taxon>Thermochromatium</taxon>
    </lineage>
</organism>
<dbReference type="AlphaFoldDB" id="A0A6I6EFH1"/>
<evidence type="ECO:0000313" key="2">
    <source>
        <dbReference type="Proteomes" id="UP000426424"/>
    </source>
</evidence>
<dbReference type="OrthoDB" id="5771480at2"/>
<evidence type="ECO:0008006" key="3">
    <source>
        <dbReference type="Google" id="ProtNLM"/>
    </source>
</evidence>
<evidence type="ECO:0000313" key="1">
    <source>
        <dbReference type="EMBL" id="QGU33719.1"/>
    </source>
</evidence>
<gene>
    <name evidence="1" type="ORF">E6P07_12470</name>
</gene>
<accession>A0A6I6EFH1</accession>
<protein>
    <recommendedName>
        <fullName evidence="3">Flagellar basal-body/hook protein C-terminal domain-containing protein</fullName>
    </recommendedName>
</protein>
<dbReference type="KEGG" id="ttp:E6P07_12470"/>
<dbReference type="RefSeq" id="WP_153975907.1">
    <property type="nucleotide sequence ID" value="NZ_CP039268.1"/>
</dbReference>
<dbReference type="Proteomes" id="UP000426424">
    <property type="component" value="Chromosome"/>
</dbReference>
<reference evidence="1 2" key="1">
    <citation type="submission" date="2019-12" db="EMBL/GenBank/DDBJ databases">
        <title>The complete genome of the thermophilic, anoxygenic phototrophic gammaproteobacterium Thermochromatium tepidum.</title>
        <authorList>
            <person name="Sattley W.M."/>
            <person name="Swingley W.D."/>
            <person name="Burchell B.M."/>
            <person name="Gurbani S.A."/>
            <person name="Kujawa C.M."/>
            <person name="Nuccio D.A."/>
            <person name="Schladweiler J."/>
            <person name="Shaffer K.N."/>
            <person name="Stokes L.M."/>
            <person name="Touchman J.W."/>
            <person name="Blankenship R.E."/>
            <person name="Madigan M.T."/>
        </authorList>
    </citation>
    <scope>NUCLEOTIDE SEQUENCE [LARGE SCALE GENOMIC DNA]</scope>
    <source>
        <strain evidence="1 2">ATCC 43061</strain>
    </source>
</reference>
<name>A0A6I6EFH1_THETI</name>